<name>A0ABU0E8R0_9FIRM</name>
<dbReference type="Pfam" id="PF19700">
    <property type="entry name" value="DUF6198"/>
    <property type="match status" value="1"/>
</dbReference>
<dbReference type="EMBL" id="JAUSUR010000011">
    <property type="protein sequence ID" value="MDQ0363284.1"/>
    <property type="molecule type" value="Genomic_DNA"/>
</dbReference>
<dbReference type="RefSeq" id="WP_307412187.1">
    <property type="nucleotide sequence ID" value="NZ_JAUSUR010000011.1"/>
</dbReference>
<protein>
    <submittedName>
        <fullName evidence="2">Membrane protein YczE</fullName>
    </submittedName>
</protein>
<accession>A0ABU0E8R0</accession>
<dbReference type="Proteomes" id="UP001230220">
    <property type="component" value="Unassembled WGS sequence"/>
</dbReference>
<keyword evidence="3" id="KW-1185">Reference proteome</keyword>
<feature type="transmembrane region" description="Helical" evidence="1">
    <location>
        <begin position="163"/>
        <end position="186"/>
    </location>
</feature>
<reference evidence="2 3" key="1">
    <citation type="submission" date="2023-07" db="EMBL/GenBank/DDBJ databases">
        <title>Genomic Encyclopedia of Type Strains, Phase IV (KMG-IV): sequencing the most valuable type-strain genomes for metagenomic binning, comparative biology and taxonomic classification.</title>
        <authorList>
            <person name="Goeker M."/>
        </authorList>
    </citation>
    <scope>NUCLEOTIDE SEQUENCE [LARGE SCALE GENOMIC DNA]</scope>
    <source>
        <strain evidence="2 3">DSM 16784</strain>
    </source>
</reference>
<gene>
    <name evidence="2" type="ORF">J2S15_004049</name>
</gene>
<sequence length="200" mass="21172">MRNKSIFIRIMYIIIGSIISGLGIAMMSKGTLGVDTLSVFMIGIAKLFDLPFSYANAMVNLTIIIIVFMINRKIIGIGSLINACIIAFTIHISSGVIETVIVGNEAINYIVIIIGPICIGAGAAIYVNQNLGASALESLTLCLCGIFNKLSMKTARIILDSTFALLGFMIGGPIGLGTITCIVLVGPTVSIVSRLLKDDK</sequence>
<proteinExistence type="predicted"/>
<evidence type="ECO:0000313" key="2">
    <source>
        <dbReference type="EMBL" id="MDQ0363284.1"/>
    </source>
</evidence>
<comment type="caution">
    <text evidence="2">The sequence shown here is derived from an EMBL/GenBank/DDBJ whole genome shotgun (WGS) entry which is preliminary data.</text>
</comment>
<keyword evidence="1" id="KW-1133">Transmembrane helix</keyword>
<feature type="transmembrane region" description="Helical" evidence="1">
    <location>
        <begin position="106"/>
        <end position="127"/>
    </location>
</feature>
<evidence type="ECO:0000313" key="3">
    <source>
        <dbReference type="Proteomes" id="UP001230220"/>
    </source>
</evidence>
<keyword evidence="1" id="KW-0472">Membrane</keyword>
<organism evidence="2 3">
    <name type="scientific">Breznakia pachnodae</name>
    <dbReference type="NCBI Taxonomy" id="265178"/>
    <lineage>
        <taxon>Bacteria</taxon>
        <taxon>Bacillati</taxon>
        <taxon>Bacillota</taxon>
        <taxon>Erysipelotrichia</taxon>
        <taxon>Erysipelotrichales</taxon>
        <taxon>Erysipelotrichaceae</taxon>
        <taxon>Breznakia</taxon>
    </lineage>
</organism>
<feature type="transmembrane region" description="Helical" evidence="1">
    <location>
        <begin position="47"/>
        <end position="68"/>
    </location>
</feature>
<dbReference type="PANTHER" id="PTHR40078">
    <property type="entry name" value="INTEGRAL MEMBRANE PROTEIN-RELATED"/>
    <property type="match status" value="1"/>
</dbReference>
<evidence type="ECO:0000256" key="1">
    <source>
        <dbReference type="SAM" id="Phobius"/>
    </source>
</evidence>
<dbReference type="PANTHER" id="PTHR40078:SF1">
    <property type="entry name" value="INTEGRAL MEMBRANE PROTEIN"/>
    <property type="match status" value="1"/>
</dbReference>
<feature type="transmembrane region" description="Helical" evidence="1">
    <location>
        <begin position="74"/>
        <end position="94"/>
    </location>
</feature>
<keyword evidence="1" id="KW-0812">Transmembrane</keyword>
<feature type="transmembrane region" description="Helical" evidence="1">
    <location>
        <begin position="6"/>
        <end position="26"/>
    </location>
</feature>
<dbReference type="InterPro" id="IPR038750">
    <property type="entry name" value="YczE/YyaS-like"/>
</dbReference>